<dbReference type="RefSeq" id="WP_345143740.1">
    <property type="nucleotide sequence ID" value="NZ_BAABAT010000079.1"/>
</dbReference>
<sequence>MYDDRVWVETRSLASVSDVALVAEVREALIAVLLCGDAWLAVLPNTTERQDRARVEILAALREGLVLAGPAASVHELAVMAAPVLNRFWPGSAGAAGALAESVEMLRVAVMHRLAHIRAARAEAAGWDAMRP</sequence>
<gene>
    <name evidence="1" type="ORF">GCM10022255_111330</name>
</gene>
<accession>A0ABP8DUS4</accession>
<comment type="caution">
    <text evidence="1">The sequence shown here is derived from an EMBL/GenBank/DDBJ whole genome shotgun (WGS) entry which is preliminary data.</text>
</comment>
<reference evidence="2" key="1">
    <citation type="journal article" date="2019" name="Int. J. Syst. Evol. Microbiol.">
        <title>The Global Catalogue of Microorganisms (GCM) 10K type strain sequencing project: providing services to taxonomists for standard genome sequencing and annotation.</title>
        <authorList>
            <consortium name="The Broad Institute Genomics Platform"/>
            <consortium name="The Broad Institute Genome Sequencing Center for Infectious Disease"/>
            <person name="Wu L."/>
            <person name="Ma J."/>
        </authorList>
    </citation>
    <scope>NUCLEOTIDE SEQUENCE [LARGE SCALE GENOMIC DNA]</scope>
    <source>
        <strain evidence="2">JCM 17441</strain>
    </source>
</reference>
<dbReference type="Proteomes" id="UP001500620">
    <property type="component" value="Unassembled WGS sequence"/>
</dbReference>
<proteinExistence type="predicted"/>
<protein>
    <submittedName>
        <fullName evidence="1">Uncharacterized protein</fullName>
    </submittedName>
</protein>
<dbReference type="EMBL" id="BAABAT010000079">
    <property type="protein sequence ID" value="GAA4263770.1"/>
    <property type="molecule type" value="Genomic_DNA"/>
</dbReference>
<evidence type="ECO:0000313" key="1">
    <source>
        <dbReference type="EMBL" id="GAA4263770.1"/>
    </source>
</evidence>
<organism evidence="1 2">
    <name type="scientific">Dactylosporangium darangshiense</name>
    <dbReference type="NCBI Taxonomy" id="579108"/>
    <lineage>
        <taxon>Bacteria</taxon>
        <taxon>Bacillati</taxon>
        <taxon>Actinomycetota</taxon>
        <taxon>Actinomycetes</taxon>
        <taxon>Micromonosporales</taxon>
        <taxon>Micromonosporaceae</taxon>
        <taxon>Dactylosporangium</taxon>
    </lineage>
</organism>
<evidence type="ECO:0000313" key="2">
    <source>
        <dbReference type="Proteomes" id="UP001500620"/>
    </source>
</evidence>
<keyword evidence="2" id="KW-1185">Reference proteome</keyword>
<name>A0ABP8DUS4_9ACTN</name>